<dbReference type="NCBIfam" id="TIGR02532">
    <property type="entry name" value="IV_pilin_GFxxxE"/>
    <property type="match status" value="1"/>
</dbReference>
<dbReference type="Pfam" id="PF07963">
    <property type="entry name" value="N_methyl"/>
    <property type="match status" value="1"/>
</dbReference>
<dbReference type="RefSeq" id="WP_289164746.1">
    <property type="nucleotide sequence ID" value="NZ_JASZZN010000013.1"/>
</dbReference>
<dbReference type="InterPro" id="IPR027558">
    <property type="entry name" value="Pre_pil_HX9DG_C"/>
</dbReference>
<dbReference type="InterPro" id="IPR045584">
    <property type="entry name" value="Pilin-like"/>
</dbReference>
<organism evidence="2 3">
    <name type="scientific">Roseiconus lacunae</name>
    <dbReference type="NCBI Taxonomy" id="2605694"/>
    <lineage>
        <taxon>Bacteria</taxon>
        <taxon>Pseudomonadati</taxon>
        <taxon>Planctomycetota</taxon>
        <taxon>Planctomycetia</taxon>
        <taxon>Pirellulales</taxon>
        <taxon>Pirellulaceae</taxon>
        <taxon>Roseiconus</taxon>
    </lineage>
</organism>
<comment type="caution">
    <text evidence="2">The sequence shown here is derived from an EMBL/GenBank/DDBJ whole genome shotgun (WGS) entry which is preliminary data.</text>
</comment>
<accession>A0ABT7PLB0</accession>
<dbReference type="Proteomes" id="UP001239462">
    <property type="component" value="Unassembled WGS sequence"/>
</dbReference>
<evidence type="ECO:0000313" key="3">
    <source>
        <dbReference type="Proteomes" id="UP001239462"/>
    </source>
</evidence>
<evidence type="ECO:0000313" key="2">
    <source>
        <dbReference type="EMBL" id="MDM4017295.1"/>
    </source>
</evidence>
<dbReference type="InterPro" id="IPR011453">
    <property type="entry name" value="DUF1559"/>
</dbReference>
<dbReference type="PANTHER" id="PTHR30093:SF2">
    <property type="entry name" value="TYPE II SECRETION SYSTEM PROTEIN H"/>
    <property type="match status" value="1"/>
</dbReference>
<keyword evidence="3" id="KW-1185">Reference proteome</keyword>
<sequence>MRQTRQRTGGFTLVELLVVIAIIGILVGLLLPAVQAAREAARRMSCSNNFKQIGLAIHNYHSAYKQLPVAGGGSGIDHTGGNLGGQEWWRPSNNTNNECLSVHVGLTPFFEQQGLWDHISNPSVKTVTDGYAIPANGGMWPAMGPSPRDQWEYVPWATEIPTLRCPSDPGTGQPALARSNYAACMGDSCHIVQQDNFKNNNLTPGDGWRAQRALATDRGFFGVRRESKFRDVLDGLSNTVAMGEIISDLGDLDRRSAVSVNNGAPWDSVGTSGPQYQPIWCVDDNQLDPESPGFWCTSGSVGCNDHQKVHSDRQSRGMNWAFYQCTSNMVWTIRPPNSEACMTGHQDSSGALAPASRHQGGAHVLMGDGAVIFITDSIESGDQRAPSPSFYSRAKKSPYGLWGAMGTRASKEVIDESLNQ</sequence>
<dbReference type="SUPFAM" id="SSF54523">
    <property type="entry name" value="Pili subunits"/>
    <property type="match status" value="1"/>
</dbReference>
<dbReference type="Gene3D" id="3.30.700.10">
    <property type="entry name" value="Glycoprotein, Type 4 Pilin"/>
    <property type="match status" value="1"/>
</dbReference>
<dbReference type="NCBIfam" id="TIGR04294">
    <property type="entry name" value="pre_pil_HX9DG"/>
    <property type="match status" value="1"/>
</dbReference>
<evidence type="ECO:0000259" key="1">
    <source>
        <dbReference type="Pfam" id="PF07596"/>
    </source>
</evidence>
<dbReference type="PANTHER" id="PTHR30093">
    <property type="entry name" value="GENERAL SECRETION PATHWAY PROTEIN G"/>
    <property type="match status" value="1"/>
</dbReference>
<name>A0ABT7PLB0_9BACT</name>
<dbReference type="EMBL" id="JASZZN010000013">
    <property type="protein sequence ID" value="MDM4017295.1"/>
    <property type="molecule type" value="Genomic_DNA"/>
</dbReference>
<protein>
    <submittedName>
        <fullName evidence="2">DUF1559 domain-containing protein</fullName>
    </submittedName>
</protein>
<feature type="domain" description="DUF1559" evidence="1">
    <location>
        <begin position="35"/>
        <end position="380"/>
    </location>
</feature>
<dbReference type="Pfam" id="PF07596">
    <property type="entry name" value="SBP_bac_10"/>
    <property type="match status" value="1"/>
</dbReference>
<reference evidence="2 3" key="1">
    <citation type="submission" date="2023-06" db="EMBL/GenBank/DDBJ databases">
        <title>Roseiconus lacunae JC819 isolated from Gulf of Mannar region, Tamil Nadu.</title>
        <authorList>
            <person name="Pk S."/>
            <person name="Ch S."/>
            <person name="Ch V.R."/>
        </authorList>
    </citation>
    <scope>NUCLEOTIDE SEQUENCE [LARGE SCALE GENOMIC DNA]</scope>
    <source>
        <strain evidence="2 3">JC819</strain>
    </source>
</reference>
<dbReference type="PROSITE" id="PS00409">
    <property type="entry name" value="PROKAR_NTER_METHYL"/>
    <property type="match status" value="1"/>
</dbReference>
<gene>
    <name evidence="2" type="ORF">QTN89_17745</name>
</gene>
<proteinExistence type="predicted"/>
<dbReference type="InterPro" id="IPR012902">
    <property type="entry name" value="N_methyl_site"/>
</dbReference>